<gene>
    <name evidence="2" type="ORF">GCM10023092_11620</name>
</gene>
<evidence type="ECO:0000313" key="2">
    <source>
        <dbReference type="EMBL" id="GAA4452502.1"/>
    </source>
</evidence>
<keyword evidence="1" id="KW-0732">Signal</keyword>
<dbReference type="Proteomes" id="UP001501410">
    <property type="component" value="Unassembled WGS sequence"/>
</dbReference>
<evidence type="ECO:0000256" key="1">
    <source>
        <dbReference type="SAM" id="SignalP"/>
    </source>
</evidence>
<proteinExistence type="predicted"/>
<evidence type="ECO:0008006" key="4">
    <source>
        <dbReference type="Google" id="ProtNLM"/>
    </source>
</evidence>
<accession>A0ABP8MQ71</accession>
<evidence type="ECO:0000313" key="3">
    <source>
        <dbReference type="Proteomes" id="UP001501410"/>
    </source>
</evidence>
<comment type="caution">
    <text evidence="2">The sequence shown here is derived from an EMBL/GenBank/DDBJ whole genome shotgun (WGS) entry which is preliminary data.</text>
</comment>
<keyword evidence="3" id="KW-1185">Reference proteome</keyword>
<sequence length="368" mass="41193">MRFENMNFKLFWCTSLLALLCINAQAQVTGGQFSFEYLRLSNSPHVSALGGINVAHPGADVSLAMQNPALMRPELHNNLSLNYNNFYADISNANLAYGYFLPKLNTAFALGVQYMNYGNFAATDEVGNTIGNFKANDYTLSLAASRQYREHWRYGATLKFAQSSLADWKASALLADIGVCYEDTANLLTIGAVAKNMGGMINKYTPGSAAEPLPFDLQLGISKRFKHLPLRLFGTVHHLYEWDIRYDNAADNNTNKVFGTSDTTQSNHFADKLFRHFIFGGELTIAKRLTVTVAYNHLRRRELSVDSKRGATGYSFGGNINLNKFQVYYARSYYSIAGPYNEFGLNIQLNKLFGGGPVWKATYPKWEE</sequence>
<protein>
    <recommendedName>
        <fullName evidence="4">Type IX secretion system protein PorQ</fullName>
    </recommendedName>
</protein>
<feature type="signal peptide" evidence="1">
    <location>
        <begin position="1"/>
        <end position="26"/>
    </location>
</feature>
<dbReference type="EMBL" id="BAABEZ010000014">
    <property type="protein sequence ID" value="GAA4452502.1"/>
    <property type="molecule type" value="Genomic_DNA"/>
</dbReference>
<name>A0ABP8MQ71_9BACT</name>
<feature type="chain" id="PRO_5045471789" description="Type IX secretion system protein PorQ" evidence="1">
    <location>
        <begin position="27"/>
        <end position="368"/>
    </location>
</feature>
<organism evidence="2 3">
    <name type="scientific">Rurimicrobium arvi</name>
    <dbReference type="NCBI Taxonomy" id="2049916"/>
    <lineage>
        <taxon>Bacteria</taxon>
        <taxon>Pseudomonadati</taxon>
        <taxon>Bacteroidota</taxon>
        <taxon>Chitinophagia</taxon>
        <taxon>Chitinophagales</taxon>
        <taxon>Chitinophagaceae</taxon>
        <taxon>Rurimicrobium</taxon>
    </lineage>
</organism>
<dbReference type="NCBIfam" id="NF033711">
    <property type="entry name" value="T9SS_PorQ"/>
    <property type="match status" value="1"/>
</dbReference>
<dbReference type="NCBIfam" id="NF033709">
    <property type="entry name" value="PorV_fam"/>
    <property type="match status" value="1"/>
</dbReference>
<reference evidence="3" key="1">
    <citation type="journal article" date="2019" name="Int. J. Syst. Evol. Microbiol.">
        <title>The Global Catalogue of Microorganisms (GCM) 10K type strain sequencing project: providing services to taxonomists for standard genome sequencing and annotation.</title>
        <authorList>
            <consortium name="The Broad Institute Genomics Platform"/>
            <consortium name="The Broad Institute Genome Sequencing Center for Infectious Disease"/>
            <person name="Wu L."/>
            <person name="Ma J."/>
        </authorList>
    </citation>
    <scope>NUCLEOTIDE SEQUENCE [LARGE SCALE GENOMIC DNA]</scope>
    <source>
        <strain evidence="3">JCM 31921</strain>
    </source>
</reference>